<proteinExistence type="predicted"/>
<name>W9QTK0_9ROSA</name>
<reference evidence="3" key="1">
    <citation type="submission" date="2013-01" db="EMBL/GenBank/DDBJ databases">
        <title>Draft Genome Sequence of a Mulberry Tree, Morus notabilis C.K. Schneid.</title>
        <authorList>
            <person name="He N."/>
            <person name="Zhao S."/>
        </authorList>
    </citation>
    <scope>NUCLEOTIDE SEQUENCE</scope>
</reference>
<sequence length="193" mass="22352">MDLPARQGSPSELEGSVNFIKHKPKQQREDKPKNKHPSTRNKTTETQRDKRLQAARQTKQSYKARTRRNRSKLKKIKVECLETKHPCPKMLPSKEEIEKANASKLQTKLKVSVYDFLNSNQTVVWKNVDDARKNNSVTRGLAFPQEATTLDLGDSFPLCCKRKPNLGRRLLRGRTVDRRRESFRRKSIAKKGN</sequence>
<evidence type="ECO:0000313" key="3">
    <source>
        <dbReference type="Proteomes" id="UP000030645"/>
    </source>
</evidence>
<evidence type="ECO:0000256" key="1">
    <source>
        <dbReference type="SAM" id="MobiDB-lite"/>
    </source>
</evidence>
<gene>
    <name evidence="2" type="ORF">L484_012826</name>
</gene>
<dbReference type="Proteomes" id="UP000030645">
    <property type="component" value="Unassembled WGS sequence"/>
</dbReference>
<protein>
    <submittedName>
        <fullName evidence="2">Uncharacterized protein</fullName>
    </submittedName>
</protein>
<evidence type="ECO:0000313" key="2">
    <source>
        <dbReference type="EMBL" id="EXB54034.1"/>
    </source>
</evidence>
<feature type="region of interest" description="Disordered" evidence="1">
    <location>
        <begin position="1"/>
        <end position="70"/>
    </location>
</feature>
<dbReference type="AlphaFoldDB" id="W9QTK0"/>
<accession>W9QTK0</accession>
<dbReference type="EMBL" id="KE344146">
    <property type="protein sequence ID" value="EXB54034.1"/>
    <property type="molecule type" value="Genomic_DNA"/>
</dbReference>
<keyword evidence="3" id="KW-1185">Reference proteome</keyword>
<organism evidence="2 3">
    <name type="scientific">Morus notabilis</name>
    <dbReference type="NCBI Taxonomy" id="981085"/>
    <lineage>
        <taxon>Eukaryota</taxon>
        <taxon>Viridiplantae</taxon>
        <taxon>Streptophyta</taxon>
        <taxon>Embryophyta</taxon>
        <taxon>Tracheophyta</taxon>
        <taxon>Spermatophyta</taxon>
        <taxon>Magnoliopsida</taxon>
        <taxon>eudicotyledons</taxon>
        <taxon>Gunneridae</taxon>
        <taxon>Pentapetalae</taxon>
        <taxon>rosids</taxon>
        <taxon>fabids</taxon>
        <taxon>Rosales</taxon>
        <taxon>Moraceae</taxon>
        <taxon>Moreae</taxon>
        <taxon>Morus</taxon>
    </lineage>
</organism>
<feature type="compositionally biased region" description="Basic and acidic residues" evidence="1">
    <location>
        <begin position="42"/>
        <end position="52"/>
    </location>
</feature>